<feature type="transmembrane region" description="Helical" evidence="1">
    <location>
        <begin position="12"/>
        <end position="31"/>
    </location>
</feature>
<dbReference type="RefSeq" id="WP_078221883.1">
    <property type="nucleotide sequence ID" value="NZ_CP019911.1"/>
</dbReference>
<keyword evidence="1" id="KW-1133">Transmembrane helix</keyword>
<feature type="transmembrane region" description="Helical" evidence="1">
    <location>
        <begin position="51"/>
        <end position="71"/>
    </location>
</feature>
<gene>
    <name evidence="3" type="ORF">B0B51_03325</name>
</gene>
<dbReference type="GO" id="GO:0016747">
    <property type="term" value="F:acyltransferase activity, transferring groups other than amino-acyl groups"/>
    <property type="evidence" value="ECO:0007669"/>
    <property type="project" value="InterPro"/>
</dbReference>
<keyword evidence="1" id="KW-0812">Transmembrane</keyword>
<dbReference type="Pfam" id="PF01757">
    <property type="entry name" value="Acyl_transf_3"/>
    <property type="match status" value="1"/>
</dbReference>
<feature type="transmembrane region" description="Helical" evidence="1">
    <location>
        <begin position="202"/>
        <end position="220"/>
    </location>
</feature>
<feature type="transmembrane region" description="Helical" evidence="1">
    <location>
        <begin position="227"/>
        <end position="250"/>
    </location>
</feature>
<evidence type="ECO:0000313" key="3">
    <source>
        <dbReference type="EMBL" id="AQW29139.1"/>
    </source>
</evidence>
<dbReference type="PANTHER" id="PTHR23028">
    <property type="entry name" value="ACETYLTRANSFERASE"/>
    <property type="match status" value="1"/>
</dbReference>
<dbReference type="AlphaFoldDB" id="A0A1U9VEN5"/>
<organism evidence="3 4">
    <name type="scientific">blood disease bacterium A2-HR MARDI</name>
    <dbReference type="NCBI Taxonomy" id="1944648"/>
    <lineage>
        <taxon>Bacteria</taxon>
        <taxon>Pseudomonadati</taxon>
        <taxon>Pseudomonadota</taxon>
        <taxon>Betaproteobacteria</taxon>
        <taxon>Burkholderiales</taxon>
        <taxon>Burkholderiaceae</taxon>
        <taxon>Ralstonia</taxon>
        <taxon>Ralstonia solanacearum species complex</taxon>
    </lineage>
</organism>
<dbReference type="PANTHER" id="PTHR23028:SF131">
    <property type="entry name" value="BLR2367 PROTEIN"/>
    <property type="match status" value="1"/>
</dbReference>
<feature type="transmembrane region" description="Helical" evidence="1">
    <location>
        <begin position="256"/>
        <end position="280"/>
    </location>
</feature>
<evidence type="ECO:0000313" key="4">
    <source>
        <dbReference type="Proteomes" id="UP000189628"/>
    </source>
</evidence>
<evidence type="ECO:0000256" key="1">
    <source>
        <dbReference type="SAM" id="Phobius"/>
    </source>
</evidence>
<feature type="transmembrane region" description="Helical" evidence="1">
    <location>
        <begin position="92"/>
        <end position="109"/>
    </location>
</feature>
<dbReference type="GO" id="GO:0000271">
    <property type="term" value="P:polysaccharide biosynthetic process"/>
    <property type="evidence" value="ECO:0007669"/>
    <property type="project" value="TreeGrafter"/>
</dbReference>
<dbReference type="InterPro" id="IPR050879">
    <property type="entry name" value="Acyltransferase_3"/>
</dbReference>
<evidence type="ECO:0000259" key="2">
    <source>
        <dbReference type="Pfam" id="PF01757"/>
    </source>
</evidence>
<accession>A0A1U9VEN5</accession>
<reference evidence="3 4" key="1">
    <citation type="submission" date="2017-02" db="EMBL/GenBank/DDBJ databases">
        <title>Blood Disease Bacterium A2-HR MARDI.</title>
        <authorList>
            <person name="Badrun R."/>
            <person name="Abu Bakar N."/>
            <person name="Laboh R."/>
        </authorList>
    </citation>
    <scope>NUCLEOTIDE SEQUENCE [LARGE SCALE GENOMIC DNA]</scope>
    <source>
        <strain evidence="3 4">A2-HR MARDI</strain>
    </source>
</reference>
<dbReference type="EMBL" id="CP019911">
    <property type="protein sequence ID" value="AQW29139.1"/>
    <property type="molecule type" value="Genomic_DNA"/>
</dbReference>
<feature type="transmembrane region" description="Helical" evidence="1">
    <location>
        <begin position="316"/>
        <end position="337"/>
    </location>
</feature>
<keyword evidence="1" id="KW-0472">Membrane</keyword>
<feature type="transmembrane region" description="Helical" evidence="1">
    <location>
        <begin position="129"/>
        <end position="155"/>
    </location>
</feature>
<name>A0A1U9VEN5_9RALS</name>
<protein>
    <recommendedName>
        <fullName evidence="2">Acyltransferase 3 domain-containing protein</fullName>
    </recommendedName>
</protein>
<sequence>MGHKHKSLQSIQALRGVAALYVVLFHARVVLPLWSKEATDTLHEVFSRGFAGVDLFFVISGFIMAWVCVLSRNRPDSVLSYAIKRFFRVAPPYWLATFLAVFLIGRNSTSDEFLGAILFLPSDASVAPFYGYPLHSVGWTLNYEILFYGIFAIALLAGRWSLLAAAASLLALAITVPVVYALPVTLDATRVIPGIDPYLAMASNPLVLEFVFGIAAAYTYDLLRGKIPAVGILAFCAAAIALLVFGLQHATNHSPLWLGLPSMLLVLGAVLAEDAGLLHVPDWMVKIGEMSFAIYLTHWIVVQNVSAKLAPGVGTAGLYGQMFFVIGATLLVSLYWYRWIEMPFVRFGHLLSQGISATVARISRLGQLIAGGILGDTPSLYGTEQSESGSERPVKPL</sequence>
<dbReference type="InterPro" id="IPR002656">
    <property type="entry name" value="Acyl_transf_3_dom"/>
</dbReference>
<dbReference type="Proteomes" id="UP000189628">
    <property type="component" value="Chromosome"/>
</dbReference>
<dbReference type="GO" id="GO:0016020">
    <property type="term" value="C:membrane"/>
    <property type="evidence" value="ECO:0007669"/>
    <property type="project" value="TreeGrafter"/>
</dbReference>
<proteinExistence type="predicted"/>
<feature type="domain" description="Acyltransferase 3" evidence="2">
    <location>
        <begin position="9"/>
        <end position="335"/>
    </location>
</feature>
<feature type="transmembrane region" description="Helical" evidence="1">
    <location>
        <begin position="162"/>
        <end position="182"/>
    </location>
</feature>